<organism evidence="1 2">
    <name type="scientific">Diversispora epigaea</name>
    <dbReference type="NCBI Taxonomy" id="1348612"/>
    <lineage>
        <taxon>Eukaryota</taxon>
        <taxon>Fungi</taxon>
        <taxon>Fungi incertae sedis</taxon>
        <taxon>Mucoromycota</taxon>
        <taxon>Glomeromycotina</taxon>
        <taxon>Glomeromycetes</taxon>
        <taxon>Diversisporales</taxon>
        <taxon>Diversisporaceae</taxon>
        <taxon>Diversispora</taxon>
    </lineage>
</organism>
<dbReference type="Proteomes" id="UP000266861">
    <property type="component" value="Unassembled WGS sequence"/>
</dbReference>
<reference evidence="1 2" key="1">
    <citation type="submission" date="2018-08" db="EMBL/GenBank/DDBJ databases">
        <title>Genome and evolution of the arbuscular mycorrhizal fungus Diversispora epigaea (formerly Glomus versiforme) and its bacterial endosymbionts.</title>
        <authorList>
            <person name="Sun X."/>
            <person name="Fei Z."/>
            <person name="Harrison M."/>
        </authorList>
    </citation>
    <scope>NUCLEOTIDE SEQUENCE [LARGE SCALE GENOMIC DNA]</scope>
    <source>
        <strain evidence="1 2">IT104</strain>
    </source>
</reference>
<gene>
    <name evidence="1" type="ORF">Glove_67g101</name>
</gene>
<name>A0A397JAE7_9GLOM</name>
<dbReference type="AlphaFoldDB" id="A0A397JAE7"/>
<accession>A0A397JAE7</accession>
<comment type="caution">
    <text evidence="1">The sequence shown here is derived from an EMBL/GenBank/DDBJ whole genome shotgun (WGS) entry which is preliminary data.</text>
</comment>
<proteinExistence type="predicted"/>
<evidence type="ECO:0000313" key="1">
    <source>
        <dbReference type="EMBL" id="RHZ85325.1"/>
    </source>
</evidence>
<dbReference type="EMBL" id="PQFF01000064">
    <property type="protein sequence ID" value="RHZ85325.1"/>
    <property type="molecule type" value="Genomic_DNA"/>
</dbReference>
<sequence>MESFTQGDDYDDPERLIKIFDDNFNKLRISFDCRDGFDANELLWKMVTNISIKIRMDCYDPQTKYFERAKEERLFPEQVIVIINNNFNELKIFLFDCGEAFDAKKLLTQLSLKTMKLEWDI</sequence>
<protein>
    <submittedName>
        <fullName evidence="1">Uncharacterized protein</fullName>
    </submittedName>
</protein>
<evidence type="ECO:0000313" key="2">
    <source>
        <dbReference type="Proteomes" id="UP000266861"/>
    </source>
</evidence>
<keyword evidence="2" id="KW-1185">Reference proteome</keyword>